<dbReference type="HOGENOM" id="CLU_078867_0_0_1"/>
<dbReference type="AlphaFoldDB" id="A0A015J8Q6"/>
<proteinExistence type="predicted"/>
<dbReference type="OMA" id="IACKLLC"/>
<accession>A0A015J8Q6</accession>
<evidence type="ECO:0000313" key="1">
    <source>
        <dbReference type="EMBL" id="EXX65952.1"/>
    </source>
</evidence>
<dbReference type="Proteomes" id="UP000022910">
    <property type="component" value="Unassembled WGS sequence"/>
</dbReference>
<gene>
    <name evidence="1" type="ORF">RirG_128400</name>
</gene>
<dbReference type="EMBL" id="JEMT01020014">
    <property type="protein sequence ID" value="EXX65952.1"/>
    <property type="molecule type" value="Genomic_DNA"/>
</dbReference>
<evidence type="ECO:0000313" key="2">
    <source>
        <dbReference type="Proteomes" id="UP000022910"/>
    </source>
</evidence>
<keyword evidence="2" id="KW-1185">Reference proteome</keyword>
<sequence length="229" mass="26708">MLPGPNEVSLHKINHHLAPIVNELTSLWEGIILNRTYEHQLGKKIRAALIIVSCDIPAARKICRHVSALVSCHRCQKKANYENHQYNFAGMGDMEDWFVARDSNEHLQNALGWRWFNSDVLRKRFVKQTGVRWSELLRLPYFDPIRFTIIDPMHCLFLGIAKWIVKRIWVDQGILTSSMLNEVQKQMNRFQVPVNLGRIPGKIDCREGFSNFTADQWRNFFTIYATVSL</sequence>
<dbReference type="PANTHER" id="PTHR46579:SF2">
    <property type="entry name" value="C2H2-TYPE DOMAIN-CONTAINING PROTEIN"/>
    <property type="match status" value="1"/>
</dbReference>
<dbReference type="STRING" id="1432141.A0A015J8Q6"/>
<evidence type="ECO:0008006" key="3">
    <source>
        <dbReference type="Google" id="ProtNLM"/>
    </source>
</evidence>
<name>A0A015J8Q6_RHIIW</name>
<dbReference type="PANTHER" id="PTHR46579">
    <property type="entry name" value="F5/8 TYPE C DOMAIN-CONTAINING PROTEIN-RELATED"/>
    <property type="match status" value="1"/>
</dbReference>
<comment type="caution">
    <text evidence="1">The sequence shown here is derived from an EMBL/GenBank/DDBJ whole genome shotgun (WGS) entry which is preliminary data.</text>
</comment>
<reference evidence="1 2" key="1">
    <citation type="submission" date="2014-02" db="EMBL/GenBank/DDBJ databases">
        <title>Single nucleus genome sequencing reveals high similarity among nuclei of an endomycorrhizal fungus.</title>
        <authorList>
            <person name="Lin K."/>
            <person name="Geurts R."/>
            <person name="Zhang Z."/>
            <person name="Limpens E."/>
            <person name="Saunders D.G."/>
            <person name="Mu D."/>
            <person name="Pang E."/>
            <person name="Cao H."/>
            <person name="Cha H."/>
            <person name="Lin T."/>
            <person name="Zhou Q."/>
            <person name="Shang Y."/>
            <person name="Li Y."/>
            <person name="Ivanov S."/>
            <person name="Sharma T."/>
            <person name="Velzen R.V."/>
            <person name="Ruijter N.D."/>
            <person name="Aanen D.K."/>
            <person name="Win J."/>
            <person name="Kamoun S."/>
            <person name="Bisseling T."/>
            <person name="Huang S."/>
        </authorList>
    </citation>
    <scope>NUCLEOTIDE SEQUENCE [LARGE SCALE GENOMIC DNA]</scope>
    <source>
        <strain evidence="2">DAOM197198w</strain>
    </source>
</reference>
<protein>
    <recommendedName>
        <fullName evidence="3">Transposase domain-containing protein</fullName>
    </recommendedName>
</protein>
<organism evidence="1 2">
    <name type="scientific">Rhizophagus irregularis (strain DAOM 197198w)</name>
    <name type="common">Glomus intraradices</name>
    <dbReference type="NCBI Taxonomy" id="1432141"/>
    <lineage>
        <taxon>Eukaryota</taxon>
        <taxon>Fungi</taxon>
        <taxon>Fungi incertae sedis</taxon>
        <taxon>Mucoromycota</taxon>
        <taxon>Glomeromycotina</taxon>
        <taxon>Glomeromycetes</taxon>
        <taxon>Glomerales</taxon>
        <taxon>Glomeraceae</taxon>
        <taxon>Rhizophagus</taxon>
    </lineage>
</organism>